<reference evidence="6 7" key="1">
    <citation type="submission" date="2024-08" db="EMBL/GenBank/DDBJ databases">
        <title>Sulfate-reducing bacteria isolated from formation water of the oil field in Kazakhstan and description of Pseudodesulfovibrio sp.</title>
        <authorList>
            <person name="Bidzhieva S.K."/>
            <person name="Tourova T.P."/>
            <person name="Grouzdev D.S."/>
            <person name="Beletsky A.V."/>
            <person name="Sokolova D.S."/>
            <person name="Samigullina S.R."/>
            <person name="Poltaraus A.B."/>
            <person name="Avtukh A.N."/>
            <person name="Tereshina V.M."/>
            <person name="Zhaparov N.S."/>
            <person name="Mardanov A.V."/>
            <person name="Nazina T.N."/>
        </authorList>
    </citation>
    <scope>NUCLEOTIDE SEQUENCE [LARGE SCALE GENOMIC DNA]</scope>
    <source>
        <strain evidence="6 7">9FUS</strain>
    </source>
</reference>
<evidence type="ECO:0000256" key="1">
    <source>
        <dbReference type="ARBA" id="ARBA00004141"/>
    </source>
</evidence>
<protein>
    <submittedName>
        <fullName evidence="6">Type IV secretion system protein</fullName>
    </submittedName>
</protein>
<dbReference type="Pfam" id="PF04610">
    <property type="entry name" value="TrbL"/>
    <property type="match status" value="1"/>
</dbReference>
<evidence type="ECO:0000256" key="3">
    <source>
        <dbReference type="ARBA" id="ARBA00022989"/>
    </source>
</evidence>
<organism evidence="6 7">
    <name type="scientific">Pseudodesulfovibrio karagichevae</name>
    <dbReference type="NCBI Taxonomy" id="3239305"/>
    <lineage>
        <taxon>Bacteria</taxon>
        <taxon>Pseudomonadati</taxon>
        <taxon>Thermodesulfobacteriota</taxon>
        <taxon>Desulfovibrionia</taxon>
        <taxon>Desulfovibrionales</taxon>
        <taxon>Desulfovibrionaceae</taxon>
    </lineage>
</organism>
<accession>A0ABV4K6S9</accession>
<dbReference type="EMBL" id="JBGLYH010000040">
    <property type="protein sequence ID" value="MEZ7197744.1"/>
    <property type="molecule type" value="Genomic_DNA"/>
</dbReference>
<feature type="transmembrane region" description="Helical" evidence="5">
    <location>
        <begin position="59"/>
        <end position="77"/>
    </location>
</feature>
<dbReference type="Proteomes" id="UP001568698">
    <property type="component" value="Unassembled WGS sequence"/>
</dbReference>
<dbReference type="InterPro" id="IPR007688">
    <property type="entry name" value="Conjugal_tfr_TrbL/VirB6"/>
</dbReference>
<comment type="subcellular location">
    <subcellularLocation>
        <location evidence="1">Membrane</location>
        <topology evidence="1">Multi-pass membrane protein</topology>
    </subcellularLocation>
</comment>
<dbReference type="RefSeq" id="WP_371387257.1">
    <property type="nucleotide sequence ID" value="NZ_JBGLYH010000040.1"/>
</dbReference>
<keyword evidence="2 5" id="KW-0812">Transmembrane</keyword>
<keyword evidence="7" id="KW-1185">Reference proteome</keyword>
<keyword evidence="4 5" id="KW-0472">Membrane</keyword>
<sequence length="348" mass="37910">MTDYGISATVFSNLILMNTQYVASIYGALMESFGMFFRAFVVLYIVWTGYKFYKAESRATVYDLVVSCAIASAIYSAVFEWNWYYNTVIETVVELTLDISSFLISAAPHAIGSDGYGSVHEVFKSLDQTVVNFFSAIQALSPKGNFLINAWRYFSFILAMLPLFTVFLAMYAAFFVIYGIAFFSMFIFFVMGGICMLFAAFKETRHVFYTWCRGLLNYMLIAISAALVMGICGKGISEAVSAFTLQSQTISVIVSDSYLKILIWCAFCLAMILKTPDFAAHMTGSMAGSTTGIAGGLTAATSALGGGIFAGSKKAGGAAWNQARQVGNQALSGGKNALERLKEQRGAK</sequence>
<feature type="transmembrane region" description="Helical" evidence="5">
    <location>
        <begin position="214"/>
        <end position="237"/>
    </location>
</feature>
<evidence type="ECO:0000313" key="6">
    <source>
        <dbReference type="EMBL" id="MEZ7197744.1"/>
    </source>
</evidence>
<gene>
    <name evidence="6" type="ORF">AB6M95_13350</name>
</gene>
<evidence type="ECO:0000313" key="7">
    <source>
        <dbReference type="Proteomes" id="UP001568698"/>
    </source>
</evidence>
<evidence type="ECO:0000256" key="4">
    <source>
        <dbReference type="ARBA" id="ARBA00023136"/>
    </source>
</evidence>
<name>A0ABV4K6S9_9BACT</name>
<evidence type="ECO:0000256" key="5">
    <source>
        <dbReference type="SAM" id="Phobius"/>
    </source>
</evidence>
<proteinExistence type="predicted"/>
<evidence type="ECO:0000256" key="2">
    <source>
        <dbReference type="ARBA" id="ARBA00022692"/>
    </source>
</evidence>
<feature type="transmembrane region" description="Helical" evidence="5">
    <location>
        <begin position="257"/>
        <end position="273"/>
    </location>
</feature>
<feature type="transmembrane region" description="Helical" evidence="5">
    <location>
        <begin position="180"/>
        <end position="202"/>
    </location>
</feature>
<comment type="caution">
    <text evidence="6">The sequence shown here is derived from an EMBL/GenBank/DDBJ whole genome shotgun (WGS) entry which is preliminary data.</text>
</comment>
<feature type="transmembrane region" description="Helical" evidence="5">
    <location>
        <begin position="21"/>
        <end position="47"/>
    </location>
</feature>
<feature type="transmembrane region" description="Helical" evidence="5">
    <location>
        <begin position="153"/>
        <end position="174"/>
    </location>
</feature>
<keyword evidence="3 5" id="KW-1133">Transmembrane helix</keyword>